<evidence type="ECO:0000259" key="10">
    <source>
        <dbReference type="PROSITE" id="PS50157"/>
    </source>
</evidence>
<dbReference type="PROSITE" id="PS00028">
    <property type="entry name" value="ZINC_FINGER_C2H2_1"/>
    <property type="match status" value="2"/>
</dbReference>
<dbReference type="GO" id="GO:0005634">
    <property type="term" value="C:nucleus"/>
    <property type="evidence" value="ECO:0007669"/>
    <property type="project" value="UniProtKB-SubCell"/>
</dbReference>
<feature type="compositionally biased region" description="Basic and acidic residues" evidence="9">
    <location>
        <begin position="103"/>
        <end position="120"/>
    </location>
</feature>
<feature type="compositionally biased region" description="Polar residues" evidence="9">
    <location>
        <begin position="91"/>
        <end position="102"/>
    </location>
</feature>
<accession>A0A1A7Y4K0</accession>
<keyword evidence="2" id="KW-0479">Metal-binding</keyword>
<dbReference type="InterPro" id="IPR013087">
    <property type="entry name" value="Znf_C2H2_type"/>
</dbReference>
<reference evidence="11" key="1">
    <citation type="submission" date="2016-05" db="EMBL/GenBank/DDBJ databases">
        <authorList>
            <person name="Lavstsen T."/>
            <person name="Jespersen J.S."/>
        </authorList>
    </citation>
    <scope>NUCLEOTIDE SEQUENCE</scope>
    <source>
        <tissue evidence="11">Brain</tissue>
    </source>
</reference>
<evidence type="ECO:0000256" key="3">
    <source>
        <dbReference type="ARBA" id="ARBA00022737"/>
    </source>
</evidence>
<evidence type="ECO:0000256" key="8">
    <source>
        <dbReference type="PROSITE-ProRule" id="PRU00042"/>
    </source>
</evidence>
<feature type="compositionally biased region" description="Polar residues" evidence="9">
    <location>
        <begin position="22"/>
        <end position="35"/>
    </location>
</feature>
<evidence type="ECO:0000313" key="11">
    <source>
        <dbReference type="EMBL" id="SBP25218.1"/>
    </source>
</evidence>
<feature type="domain" description="C2H2-type" evidence="10">
    <location>
        <begin position="202"/>
        <end position="227"/>
    </location>
</feature>
<evidence type="ECO:0000256" key="4">
    <source>
        <dbReference type="ARBA" id="ARBA00022771"/>
    </source>
</evidence>
<gene>
    <name evidence="11" type="primary">Nfu_g_1_016960</name>
</gene>
<evidence type="ECO:0000256" key="7">
    <source>
        <dbReference type="ARBA" id="ARBA00023242"/>
    </source>
</evidence>
<evidence type="ECO:0000256" key="1">
    <source>
        <dbReference type="ARBA" id="ARBA00004123"/>
    </source>
</evidence>
<feature type="domain" description="C2H2-type" evidence="10">
    <location>
        <begin position="174"/>
        <end position="201"/>
    </location>
</feature>
<dbReference type="EMBL" id="HADX01002986">
    <property type="protein sequence ID" value="SBP25218.1"/>
    <property type="molecule type" value="Transcribed_RNA"/>
</dbReference>
<keyword evidence="5" id="KW-0862">Zinc</keyword>
<name>A0A1A7Y4K0_9TELE</name>
<dbReference type="Pfam" id="PF00096">
    <property type="entry name" value="zf-C2H2"/>
    <property type="match status" value="2"/>
</dbReference>
<keyword evidence="6" id="KW-0238">DNA-binding</keyword>
<evidence type="ECO:0000256" key="2">
    <source>
        <dbReference type="ARBA" id="ARBA00022723"/>
    </source>
</evidence>
<dbReference type="GO" id="GO:0000981">
    <property type="term" value="F:DNA-binding transcription factor activity, RNA polymerase II-specific"/>
    <property type="evidence" value="ECO:0007669"/>
    <property type="project" value="TreeGrafter"/>
</dbReference>
<feature type="non-terminal residue" evidence="11">
    <location>
        <position position="1"/>
    </location>
</feature>
<keyword evidence="7" id="KW-0539">Nucleus</keyword>
<dbReference type="PANTHER" id="PTHR23235">
    <property type="entry name" value="KRUEPPEL-LIKE TRANSCRIPTION FACTOR"/>
    <property type="match status" value="1"/>
</dbReference>
<keyword evidence="4 8" id="KW-0863">Zinc-finger</keyword>
<dbReference type="InterPro" id="IPR036236">
    <property type="entry name" value="Znf_C2H2_sf"/>
</dbReference>
<dbReference type="Gene3D" id="3.30.160.60">
    <property type="entry name" value="Classic Zinc Finger"/>
    <property type="match status" value="2"/>
</dbReference>
<evidence type="ECO:0000256" key="9">
    <source>
        <dbReference type="SAM" id="MobiDB-lite"/>
    </source>
</evidence>
<feature type="non-terminal residue" evidence="11">
    <location>
        <position position="227"/>
    </location>
</feature>
<evidence type="ECO:0000256" key="6">
    <source>
        <dbReference type="ARBA" id="ARBA00023125"/>
    </source>
</evidence>
<feature type="compositionally biased region" description="Basic and acidic residues" evidence="9">
    <location>
        <begin position="77"/>
        <end position="86"/>
    </location>
</feature>
<dbReference type="AlphaFoldDB" id="A0A1A7Y4K0"/>
<protein>
    <recommendedName>
        <fullName evidence="10">C2H2-type domain-containing protein</fullName>
    </recommendedName>
</protein>
<reference evidence="11" key="2">
    <citation type="submission" date="2016-06" db="EMBL/GenBank/DDBJ databases">
        <title>The genome of a short-lived fish provides insights into sex chromosome evolution and the genetic control of aging.</title>
        <authorList>
            <person name="Reichwald K."/>
            <person name="Felder M."/>
            <person name="Petzold A."/>
            <person name="Koch P."/>
            <person name="Groth M."/>
            <person name="Platzer M."/>
        </authorList>
    </citation>
    <scope>NUCLEOTIDE SEQUENCE</scope>
    <source>
        <tissue evidence="11">Brain</tissue>
    </source>
</reference>
<dbReference type="PANTHER" id="PTHR23235:SF120">
    <property type="entry name" value="KRUPPEL-LIKE FACTOR 15"/>
    <property type="match status" value="1"/>
</dbReference>
<dbReference type="PROSITE" id="PS50157">
    <property type="entry name" value="ZINC_FINGER_C2H2_2"/>
    <property type="match status" value="2"/>
</dbReference>
<dbReference type="GO" id="GO:0000978">
    <property type="term" value="F:RNA polymerase II cis-regulatory region sequence-specific DNA binding"/>
    <property type="evidence" value="ECO:0007669"/>
    <property type="project" value="TreeGrafter"/>
</dbReference>
<proteinExistence type="predicted"/>
<dbReference type="SMART" id="SM00355">
    <property type="entry name" value="ZnF_C2H2"/>
    <property type="match status" value="2"/>
</dbReference>
<comment type="subcellular location">
    <subcellularLocation>
        <location evidence="1">Nucleus</location>
    </subcellularLocation>
</comment>
<dbReference type="GO" id="GO:0008270">
    <property type="term" value="F:zinc ion binding"/>
    <property type="evidence" value="ECO:0007669"/>
    <property type="project" value="UniProtKB-KW"/>
</dbReference>
<feature type="region of interest" description="Disordered" evidence="9">
    <location>
        <begin position="75"/>
        <end position="152"/>
    </location>
</feature>
<feature type="region of interest" description="Disordered" evidence="9">
    <location>
        <begin position="15"/>
        <end position="47"/>
    </location>
</feature>
<dbReference type="FunFam" id="3.30.160.60:FF:001450">
    <property type="entry name" value="zinc finger protein 774"/>
    <property type="match status" value="1"/>
</dbReference>
<dbReference type="FunFam" id="3.30.160.60:FF:000275">
    <property type="entry name" value="zinc finger protein 90 homolog"/>
    <property type="match status" value="1"/>
</dbReference>
<keyword evidence="3" id="KW-0677">Repeat</keyword>
<evidence type="ECO:0000256" key="5">
    <source>
        <dbReference type="ARBA" id="ARBA00022833"/>
    </source>
</evidence>
<organism evidence="11">
    <name type="scientific">Iconisemion striatum</name>
    <dbReference type="NCBI Taxonomy" id="60296"/>
    <lineage>
        <taxon>Eukaryota</taxon>
        <taxon>Metazoa</taxon>
        <taxon>Chordata</taxon>
        <taxon>Craniata</taxon>
        <taxon>Vertebrata</taxon>
        <taxon>Euteleostomi</taxon>
        <taxon>Actinopterygii</taxon>
        <taxon>Neopterygii</taxon>
        <taxon>Teleostei</taxon>
        <taxon>Neoteleostei</taxon>
        <taxon>Acanthomorphata</taxon>
        <taxon>Ovalentaria</taxon>
        <taxon>Atherinomorphae</taxon>
        <taxon>Cyprinodontiformes</taxon>
        <taxon>Nothobranchiidae</taxon>
        <taxon>Iconisemion</taxon>
    </lineage>
</organism>
<dbReference type="SUPFAM" id="SSF57667">
    <property type="entry name" value="beta-beta-alpha zinc fingers"/>
    <property type="match status" value="1"/>
</dbReference>
<sequence>RINLHRLETPQCYGRNEEELQTDQQVCNQDRNSSLDQDEPSQIKEEQEEHCIIQDEEQFVTKQEINAFMVTLTSDPRGQREPEPNSEKLFCQNSPESGYQEQTEGRNEDSGSRRDEELRQNQRRTQSSGHRHDGDSSGMKGSKKTPTDDEEWYPHFTQSTLSQDIKCNPVEKPYFCQMCDKRFSTRYSLLMHMKTHTDQKMHSCQYCGKSFSLSHHLIYHIRTHTGE</sequence>